<evidence type="ECO:0008006" key="13">
    <source>
        <dbReference type="Google" id="ProtNLM"/>
    </source>
</evidence>
<evidence type="ECO:0000259" key="10">
    <source>
        <dbReference type="PROSITE" id="PS50929"/>
    </source>
</evidence>
<protein>
    <recommendedName>
        <fullName evidence="13">ABC transporter ATP-binding protein</fullName>
    </recommendedName>
</protein>
<keyword evidence="3" id="KW-0547">Nucleotide-binding</keyword>
<keyword evidence="4" id="KW-0067">ATP-binding</keyword>
<feature type="transmembrane region" description="Helical" evidence="8">
    <location>
        <begin position="295"/>
        <end position="317"/>
    </location>
</feature>
<dbReference type="GO" id="GO:0005524">
    <property type="term" value="F:ATP binding"/>
    <property type="evidence" value="ECO:0007669"/>
    <property type="project" value="UniProtKB-KW"/>
</dbReference>
<dbReference type="GO" id="GO:0005886">
    <property type="term" value="C:plasma membrane"/>
    <property type="evidence" value="ECO:0007669"/>
    <property type="project" value="UniProtKB-SubCell"/>
</dbReference>
<evidence type="ECO:0000256" key="2">
    <source>
        <dbReference type="ARBA" id="ARBA00022692"/>
    </source>
</evidence>
<evidence type="ECO:0000256" key="8">
    <source>
        <dbReference type="SAM" id="Phobius"/>
    </source>
</evidence>
<dbReference type="Pfam" id="PF00005">
    <property type="entry name" value="ABC_tran"/>
    <property type="match status" value="1"/>
</dbReference>
<reference evidence="11 12" key="1">
    <citation type="submission" date="2014-02" db="EMBL/GenBank/DDBJ databases">
        <title>The small core and large imbalanced accessory genome model reveals a collaborative survival strategy of Sorangium cellulosum strains in nature.</title>
        <authorList>
            <person name="Han K."/>
            <person name="Peng R."/>
            <person name="Blom J."/>
            <person name="Li Y.-Z."/>
        </authorList>
    </citation>
    <scope>NUCLEOTIDE SEQUENCE [LARGE SCALE GENOMIC DNA]</scope>
    <source>
        <strain evidence="11 12">So0007-03</strain>
    </source>
</reference>
<evidence type="ECO:0000256" key="5">
    <source>
        <dbReference type="ARBA" id="ARBA00022989"/>
    </source>
</evidence>
<evidence type="ECO:0000313" key="11">
    <source>
        <dbReference type="EMBL" id="KYG10997.1"/>
    </source>
</evidence>
<dbReference type="SUPFAM" id="SSF90123">
    <property type="entry name" value="ABC transporter transmembrane region"/>
    <property type="match status" value="1"/>
</dbReference>
<feature type="domain" description="ABC transmembrane type-1" evidence="10">
    <location>
        <begin position="65"/>
        <end position="356"/>
    </location>
</feature>
<proteinExistence type="predicted"/>
<dbReference type="InterPro" id="IPR039421">
    <property type="entry name" value="Type_1_exporter"/>
</dbReference>
<dbReference type="PANTHER" id="PTHR43394">
    <property type="entry name" value="ATP-DEPENDENT PERMEASE MDL1, MITOCHONDRIAL"/>
    <property type="match status" value="1"/>
</dbReference>
<dbReference type="Gene3D" id="1.20.1560.10">
    <property type="entry name" value="ABC transporter type 1, transmembrane domain"/>
    <property type="match status" value="1"/>
</dbReference>
<feature type="region of interest" description="Disordered" evidence="7">
    <location>
        <begin position="1"/>
        <end position="34"/>
    </location>
</feature>
<dbReference type="GO" id="GO:0016887">
    <property type="term" value="F:ATP hydrolysis activity"/>
    <property type="evidence" value="ECO:0007669"/>
    <property type="project" value="InterPro"/>
</dbReference>
<dbReference type="GO" id="GO:0015421">
    <property type="term" value="F:ABC-type oligopeptide transporter activity"/>
    <property type="evidence" value="ECO:0007669"/>
    <property type="project" value="TreeGrafter"/>
</dbReference>
<evidence type="ECO:0000256" key="3">
    <source>
        <dbReference type="ARBA" id="ARBA00022741"/>
    </source>
</evidence>
<dbReference type="InterPro" id="IPR036640">
    <property type="entry name" value="ABC1_TM_sf"/>
</dbReference>
<keyword evidence="5 8" id="KW-1133">Transmembrane helix</keyword>
<evidence type="ECO:0000256" key="4">
    <source>
        <dbReference type="ARBA" id="ARBA00022840"/>
    </source>
</evidence>
<evidence type="ECO:0000313" key="12">
    <source>
        <dbReference type="Proteomes" id="UP000075502"/>
    </source>
</evidence>
<dbReference type="InterPro" id="IPR011527">
    <property type="entry name" value="ABC1_TM_dom"/>
</dbReference>
<dbReference type="Gene3D" id="3.40.50.300">
    <property type="entry name" value="P-loop containing nucleotide triphosphate hydrolases"/>
    <property type="match status" value="1"/>
</dbReference>
<dbReference type="InterPro" id="IPR017871">
    <property type="entry name" value="ABC_transporter-like_CS"/>
</dbReference>
<evidence type="ECO:0000259" key="9">
    <source>
        <dbReference type="PROSITE" id="PS50893"/>
    </source>
</evidence>
<dbReference type="EMBL" id="JEME01000160">
    <property type="protein sequence ID" value="KYG10997.1"/>
    <property type="molecule type" value="Genomic_DNA"/>
</dbReference>
<gene>
    <name evidence="11" type="ORF">BE21_58435</name>
</gene>
<dbReference type="InterPro" id="IPR003593">
    <property type="entry name" value="AAA+_ATPase"/>
</dbReference>
<name>A0A150U2E3_SORCE</name>
<evidence type="ECO:0000256" key="1">
    <source>
        <dbReference type="ARBA" id="ARBA00004651"/>
    </source>
</evidence>
<dbReference type="PANTHER" id="PTHR43394:SF1">
    <property type="entry name" value="ATP-BINDING CASSETTE SUB-FAMILY B MEMBER 10, MITOCHONDRIAL"/>
    <property type="match status" value="1"/>
</dbReference>
<dbReference type="InterPro" id="IPR003439">
    <property type="entry name" value="ABC_transporter-like_ATP-bd"/>
</dbReference>
<keyword evidence="2 8" id="KW-0812">Transmembrane</keyword>
<feature type="transmembrane region" description="Helical" evidence="8">
    <location>
        <begin position="183"/>
        <end position="203"/>
    </location>
</feature>
<keyword evidence="6 8" id="KW-0472">Membrane</keyword>
<dbReference type="Proteomes" id="UP000075502">
    <property type="component" value="Unassembled WGS sequence"/>
</dbReference>
<dbReference type="SUPFAM" id="SSF52540">
    <property type="entry name" value="P-loop containing nucleoside triphosphate hydrolases"/>
    <property type="match status" value="1"/>
</dbReference>
<feature type="domain" description="ABC transporter" evidence="9">
    <location>
        <begin position="390"/>
        <end position="628"/>
    </location>
</feature>
<evidence type="ECO:0000256" key="6">
    <source>
        <dbReference type="ARBA" id="ARBA00023136"/>
    </source>
</evidence>
<feature type="transmembrane region" description="Helical" evidence="8">
    <location>
        <begin position="103"/>
        <end position="121"/>
    </location>
</feature>
<dbReference type="InterPro" id="IPR027417">
    <property type="entry name" value="P-loop_NTPase"/>
</dbReference>
<comment type="caution">
    <text evidence="11">The sequence shown here is derived from an EMBL/GenBank/DDBJ whole genome shotgun (WGS) entry which is preliminary data.</text>
</comment>
<organism evidence="11 12">
    <name type="scientific">Sorangium cellulosum</name>
    <name type="common">Polyangium cellulosum</name>
    <dbReference type="NCBI Taxonomy" id="56"/>
    <lineage>
        <taxon>Bacteria</taxon>
        <taxon>Pseudomonadati</taxon>
        <taxon>Myxococcota</taxon>
        <taxon>Polyangia</taxon>
        <taxon>Polyangiales</taxon>
        <taxon>Polyangiaceae</taxon>
        <taxon>Sorangium</taxon>
    </lineage>
</organism>
<comment type="subcellular location">
    <subcellularLocation>
        <location evidence="1">Cell membrane</location>
        <topology evidence="1">Multi-pass membrane protein</topology>
    </subcellularLocation>
</comment>
<dbReference type="SMART" id="SM00382">
    <property type="entry name" value="AAA"/>
    <property type="match status" value="1"/>
</dbReference>
<feature type="transmembrane region" description="Helical" evidence="8">
    <location>
        <begin position="51"/>
        <end position="74"/>
    </location>
</feature>
<accession>A0A150U2E3</accession>
<dbReference type="CDD" id="cd03228">
    <property type="entry name" value="ABCC_MRP_Like"/>
    <property type="match status" value="1"/>
</dbReference>
<sequence>MAGVKQANGERRNEGDGPAQDDALDDGDGDHLGVLADEEHPHRAALRRLPLLLKVLVGPSWGSLAALVLFQALAGATPSLTVWLNAMIVDEIAGAGPRSVHELLAYSALHLAVLVVLLNALGDVLEAMEGFVGDSFKDRVRRNVSLRINEEISKQPLLTFFDEPRLNHLVILARRSLSSINELVHTSSYTLMGVLGMVPALVLAASLRWWIPLVVVSSMTPVLYAKATNERKSWDIETFHAATFNRLQLGERILTQQEFAKDLRLFSMQEWVLRRWSGLYETFLRDLMAVRRRGAHLISIWSLLSGLGMSVPFVYVVKEALNGGFTVGDVSLLIGVIVQIRNGLAVIIYNGGDIIGALLATKPLIELLNLPEPPRGDARPEAARYPVPGIRLEGVSLRYAGSAELALRDVNLLIARGEKIAVVGENGSGKSTLVKLICGFYRPTSGQIQWDGAAANLDASDGRGDTSRICAVFQDFARFPLSVRENVDVRQTGASDDDIRSALKRVGLDDLAGELDTVLWKGVDGGTELSGGEWQRLAIARALLNAKTADLLIFDEPTSAIDPDAEHHIIQLIREMMGGKTSIVVSHRLALTRFVDRIVVLEKGRILEAGSHRELMGLKGKYHEMFTKQASYYVD</sequence>
<dbReference type="PROSITE" id="PS50893">
    <property type="entry name" value="ABC_TRANSPORTER_2"/>
    <property type="match status" value="1"/>
</dbReference>
<evidence type="ECO:0000256" key="7">
    <source>
        <dbReference type="SAM" id="MobiDB-lite"/>
    </source>
</evidence>
<dbReference type="PROSITE" id="PS50929">
    <property type="entry name" value="ABC_TM1F"/>
    <property type="match status" value="1"/>
</dbReference>
<dbReference type="AlphaFoldDB" id="A0A150U2E3"/>
<dbReference type="PROSITE" id="PS00211">
    <property type="entry name" value="ABC_TRANSPORTER_1"/>
    <property type="match status" value="1"/>
</dbReference>